<dbReference type="PANTHER" id="PTHR12558:SF13">
    <property type="entry name" value="CELL DIVISION CYCLE PROTEIN 27 HOMOLOG"/>
    <property type="match status" value="1"/>
</dbReference>
<keyword evidence="2" id="KW-1185">Reference proteome</keyword>
<dbReference type="InterPro" id="IPR019734">
    <property type="entry name" value="TPR_rpt"/>
</dbReference>
<comment type="caution">
    <text evidence="1">The sequence shown here is derived from an EMBL/GenBank/DDBJ whole genome shotgun (WGS) entry which is preliminary data.</text>
</comment>
<dbReference type="RefSeq" id="WP_138749872.1">
    <property type="nucleotide sequence ID" value="NZ_VCLB01000010.1"/>
</dbReference>
<sequence>MTNPTGLSRKAALALVAAAIIVSGCASVRRPMTTAQYMSAEEIAGLSPSQRQMASYRLETAYLSRPGNVKSGIAWSEYLKAEGRYSEANQVMREVAARNPDSGDALLHYAETQAALGYYPDALRTIRNAEAASPRDWRTFSQEGLILDQMGKPVEARMRYRQALTLSPKNPEVLSNMAVSYVLTHDLATAENYLREAIAQRDASPEVRVNLALVLALQGKQQEAERVATTGVSAEEAQANLAALQAATAPGGAWERYAVGAGGQQSSM</sequence>
<accession>A0A5C4JMR3</accession>
<dbReference type="Pfam" id="PF14559">
    <property type="entry name" value="TPR_19"/>
    <property type="match status" value="1"/>
</dbReference>
<organism evidence="1 2">
    <name type="scientific">Martelella lutilitoris</name>
    <dbReference type="NCBI Taxonomy" id="2583532"/>
    <lineage>
        <taxon>Bacteria</taxon>
        <taxon>Pseudomonadati</taxon>
        <taxon>Pseudomonadota</taxon>
        <taxon>Alphaproteobacteria</taxon>
        <taxon>Hyphomicrobiales</taxon>
        <taxon>Aurantimonadaceae</taxon>
        <taxon>Martelella</taxon>
    </lineage>
</organism>
<proteinExistence type="predicted"/>
<evidence type="ECO:0000313" key="1">
    <source>
        <dbReference type="EMBL" id="TNB46424.1"/>
    </source>
</evidence>
<dbReference type="InterPro" id="IPR011990">
    <property type="entry name" value="TPR-like_helical_dom_sf"/>
</dbReference>
<protein>
    <submittedName>
        <fullName evidence="1">Tetratricopeptide repeat protein</fullName>
    </submittedName>
</protein>
<dbReference type="Proteomes" id="UP000307874">
    <property type="component" value="Unassembled WGS sequence"/>
</dbReference>
<gene>
    <name evidence="1" type="ORF">FF124_18035</name>
</gene>
<reference evidence="1 2" key="1">
    <citation type="submission" date="2019-05" db="EMBL/GenBank/DDBJ databases">
        <authorList>
            <person name="Lee S.D."/>
        </authorList>
    </citation>
    <scope>NUCLEOTIDE SEQUENCE [LARGE SCALE GENOMIC DNA]</scope>
    <source>
        <strain evidence="1 2">GH2-6</strain>
    </source>
</reference>
<dbReference type="InterPro" id="IPR014596">
    <property type="entry name" value="UCP035836"/>
</dbReference>
<name>A0A5C4JMR3_9HYPH</name>
<dbReference type="PIRSF" id="PIRSF035836">
    <property type="entry name" value="UCP035836"/>
    <property type="match status" value="1"/>
</dbReference>
<dbReference type="EMBL" id="VCLB01000010">
    <property type="protein sequence ID" value="TNB46424.1"/>
    <property type="molecule type" value="Genomic_DNA"/>
</dbReference>
<dbReference type="Gene3D" id="1.25.40.10">
    <property type="entry name" value="Tetratricopeptide repeat domain"/>
    <property type="match status" value="1"/>
</dbReference>
<dbReference type="SUPFAM" id="SSF48452">
    <property type="entry name" value="TPR-like"/>
    <property type="match status" value="1"/>
</dbReference>
<dbReference type="OrthoDB" id="422579at2"/>
<dbReference type="SMART" id="SM00028">
    <property type="entry name" value="TPR"/>
    <property type="match status" value="3"/>
</dbReference>
<evidence type="ECO:0000313" key="2">
    <source>
        <dbReference type="Proteomes" id="UP000307874"/>
    </source>
</evidence>
<dbReference type="AlphaFoldDB" id="A0A5C4JMR3"/>
<reference evidence="1 2" key="2">
    <citation type="submission" date="2019-06" db="EMBL/GenBank/DDBJ databases">
        <title>Martelella lutilitoris sp. nov., isolated from a tidal mudflat.</title>
        <authorList>
            <person name="Kim Y.-J."/>
        </authorList>
    </citation>
    <scope>NUCLEOTIDE SEQUENCE [LARGE SCALE GENOMIC DNA]</scope>
    <source>
        <strain evidence="1 2">GH2-6</strain>
    </source>
</reference>
<dbReference type="PANTHER" id="PTHR12558">
    <property type="entry name" value="CELL DIVISION CYCLE 16,23,27"/>
    <property type="match status" value="1"/>
</dbReference>